<proteinExistence type="predicted"/>
<keyword evidence="2" id="KW-1185">Reference proteome</keyword>
<dbReference type="EMBL" id="ML208271">
    <property type="protein sequence ID" value="TFK74018.1"/>
    <property type="molecule type" value="Genomic_DNA"/>
</dbReference>
<evidence type="ECO:0000313" key="1">
    <source>
        <dbReference type="EMBL" id="TFK74018.1"/>
    </source>
</evidence>
<organism evidence="1 2">
    <name type="scientific">Pluteus cervinus</name>
    <dbReference type="NCBI Taxonomy" id="181527"/>
    <lineage>
        <taxon>Eukaryota</taxon>
        <taxon>Fungi</taxon>
        <taxon>Dikarya</taxon>
        <taxon>Basidiomycota</taxon>
        <taxon>Agaricomycotina</taxon>
        <taxon>Agaricomycetes</taxon>
        <taxon>Agaricomycetidae</taxon>
        <taxon>Agaricales</taxon>
        <taxon>Pluteineae</taxon>
        <taxon>Pluteaceae</taxon>
        <taxon>Pluteus</taxon>
    </lineage>
</organism>
<reference evidence="1 2" key="1">
    <citation type="journal article" date="2019" name="Nat. Ecol. Evol.">
        <title>Megaphylogeny resolves global patterns of mushroom evolution.</title>
        <authorList>
            <person name="Varga T."/>
            <person name="Krizsan K."/>
            <person name="Foldi C."/>
            <person name="Dima B."/>
            <person name="Sanchez-Garcia M."/>
            <person name="Sanchez-Ramirez S."/>
            <person name="Szollosi G.J."/>
            <person name="Szarkandi J.G."/>
            <person name="Papp V."/>
            <person name="Albert L."/>
            <person name="Andreopoulos W."/>
            <person name="Angelini C."/>
            <person name="Antonin V."/>
            <person name="Barry K.W."/>
            <person name="Bougher N.L."/>
            <person name="Buchanan P."/>
            <person name="Buyck B."/>
            <person name="Bense V."/>
            <person name="Catcheside P."/>
            <person name="Chovatia M."/>
            <person name="Cooper J."/>
            <person name="Damon W."/>
            <person name="Desjardin D."/>
            <person name="Finy P."/>
            <person name="Geml J."/>
            <person name="Haridas S."/>
            <person name="Hughes K."/>
            <person name="Justo A."/>
            <person name="Karasinski D."/>
            <person name="Kautmanova I."/>
            <person name="Kiss B."/>
            <person name="Kocsube S."/>
            <person name="Kotiranta H."/>
            <person name="LaButti K.M."/>
            <person name="Lechner B.E."/>
            <person name="Liimatainen K."/>
            <person name="Lipzen A."/>
            <person name="Lukacs Z."/>
            <person name="Mihaltcheva S."/>
            <person name="Morgado L.N."/>
            <person name="Niskanen T."/>
            <person name="Noordeloos M.E."/>
            <person name="Ohm R.A."/>
            <person name="Ortiz-Santana B."/>
            <person name="Ovrebo C."/>
            <person name="Racz N."/>
            <person name="Riley R."/>
            <person name="Savchenko A."/>
            <person name="Shiryaev A."/>
            <person name="Soop K."/>
            <person name="Spirin V."/>
            <person name="Szebenyi C."/>
            <person name="Tomsovsky M."/>
            <person name="Tulloss R.E."/>
            <person name="Uehling J."/>
            <person name="Grigoriev I.V."/>
            <person name="Vagvolgyi C."/>
            <person name="Papp T."/>
            <person name="Martin F.M."/>
            <person name="Miettinen O."/>
            <person name="Hibbett D.S."/>
            <person name="Nagy L.G."/>
        </authorList>
    </citation>
    <scope>NUCLEOTIDE SEQUENCE [LARGE SCALE GENOMIC DNA]</scope>
    <source>
        <strain evidence="1 2">NL-1719</strain>
    </source>
</reference>
<dbReference type="Proteomes" id="UP000308600">
    <property type="component" value="Unassembled WGS sequence"/>
</dbReference>
<accession>A0ACD3B6S6</accession>
<gene>
    <name evidence="1" type="ORF">BDN72DRAFT_120932</name>
</gene>
<protein>
    <submittedName>
        <fullName evidence="1">Uncharacterized protein</fullName>
    </submittedName>
</protein>
<evidence type="ECO:0000313" key="2">
    <source>
        <dbReference type="Proteomes" id="UP000308600"/>
    </source>
</evidence>
<name>A0ACD3B6S6_9AGAR</name>
<sequence length="289" mass="32650">MDSPFPTPEDLAIVLGLIRGNSVFCSTTGTKTAPTEHVRILSDVKACLTQWATALSIPEEDTLLSKFCASYFPELINHWVKHTMLPSSEGSAPPEYCSLMNGYLWVLSTTYHLPYFTKYFRSTKALAAPGKDFASLLAHKIIAFGMLNRHIPIESPLGDGVEEYVLDPAFWALNILQKVLIVSPKQGKNQRMLDLPPDLVIGLLPHLLHWKMQRGYEPLANASEKLYRYLTDEYSYRGHLRRKRKVWKGSTKCALPGCEEINNLKACARCLTVYYVSCPLVKQMRLTLI</sequence>